<dbReference type="Proteomes" id="UP001218218">
    <property type="component" value="Unassembled WGS sequence"/>
</dbReference>
<proteinExistence type="predicted"/>
<dbReference type="AlphaFoldDB" id="A0AAD7AF54"/>
<protein>
    <submittedName>
        <fullName evidence="1">Las1-like-domain-containing protein</fullName>
    </submittedName>
</protein>
<dbReference type="Pfam" id="PF04031">
    <property type="entry name" value="Las1"/>
    <property type="match status" value="1"/>
</dbReference>
<dbReference type="PANTHER" id="PTHR15002:SF0">
    <property type="entry name" value="RIBOSOMAL BIOGENESIS PROTEIN LAS1L"/>
    <property type="match status" value="1"/>
</dbReference>
<dbReference type="InterPro" id="IPR007174">
    <property type="entry name" value="Las1"/>
</dbReference>
<accession>A0AAD7AF54</accession>
<dbReference type="GO" id="GO:0000470">
    <property type="term" value="P:maturation of LSU-rRNA"/>
    <property type="evidence" value="ECO:0007669"/>
    <property type="project" value="TreeGrafter"/>
</dbReference>
<reference evidence="1" key="1">
    <citation type="submission" date="2023-03" db="EMBL/GenBank/DDBJ databases">
        <title>Massive genome expansion in bonnet fungi (Mycena s.s.) driven by repeated elements and novel gene families across ecological guilds.</title>
        <authorList>
            <consortium name="Lawrence Berkeley National Laboratory"/>
            <person name="Harder C.B."/>
            <person name="Miyauchi S."/>
            <person name="Viragh M."/>
            <person name="Kuo A."/>
            <person name="Thoen E."/>
            <person name="Andreopoulos B."/>
            <person name="Lu D."/>
            <person name="Skrede I."/>
            <person name="Drula E."/>
            <person name="Henrissat B."/>
            <person name="Morin E."/>
            <person name="Kohler A."/>
            <person name="Barry K."/>
            <person name="LaButti K."/>
            <person name="Morin E."/>
            <person name="Salamov A."/>
            <person name="Lipzen A."/>
            <person name="Mereny Z."/>
            <person name="Hegedus B."/>
            <person name="Baldrian P."/>
            <person name="Stursova M."/>
            <person name="Weitz H."/>
            <person name="Taylor A."/>
            <person name="Grigoriev I.V."/>
            <person name="Nagy L.G."/>
            <person name="Martin F."/>
            <person name="Kauserud H."/>
        </authorList>
    </citation>
    <scope>NUCLEOTIDE SEQUENCE</scope>
    <source>
        <strain evidence="1">CBHHK002</strain>
    </source>
</reference>
<dbReference type="GO" id="GO:0000460">
    <property type="term" value="P:maturation of 5.8S rRNA"/>
    <property type="evidence" value="ECO:0007669"/>
    <property type="project" value="TreeGrafter"/>
</dbReference>
<name>A0AAD7AF54_9AGAR</name>
<sequence>MRLPRRVPWTSIAELDQLCAWVYTDETDFESKTKAINRLSAWRAITSLPHALESTLALLSALMQDASDPHPSSYLSLRHTYAAAIIRLVNGLVDPLQLGAYARSIASIANQLGLPPWLVELRHAATHEDLPSLELLRQAARESMTWLLHNYFLPTINPSTVVPPQSAPLRSLAPMLKQYKSLRKIVIRDTSLGSQYQQEIKGVLRDVERWIAEATVSANVAVGELGWGTSGKGDQSAKERWALERLCDALLEKGALVPLSKKKRTFPADSFLPPKFSVELWAPLLSDLHTLHSDFPAILSSRIVSHLLAEPPQLDMVPIAVDTTYDACLARWAMWTIDNWDAGNSESDLDLKRDTIISLITGLGPSSSLNKDTAAATALLQALCAGNPEMDAALSILLRPQTGPVARDWTSDDIAVMNERLATLLAVSENNTELHPSDTAAVEMSDTTFASGWRLLDVNSSWKMCPIGVYVG</sequence>
<evidence type="ECO:0000313" key="1">
    <source>
        <dbReference type="EMBL" id="KAJ7356984.1"/>
    </source>
</evidence>
<dbReference type="GO" id="GO:0090730">
    <property type="term" value="C:Las1 complex"/>
    <property type="evidence" value="ECO:0007669"/>
    <property type="project" value="InterPro"/>
</dbReference>
<comment type="caution">
    <text evidence="1">The sequence shown here is derived from an EMBL/GenBank/DDBJ whole genome shotgun (WGS) entry which is preliminary data.</text>
</comment>
<dbReference type="EMBL" id="JARIHO010000008">
    <property type="protein sequence ID" value="KAJ7356984.1"/>
    <property type="molecule type" value="Genomic_DNA"/>
</dbReference>
<keyword evidence="2" id="KW-1185">Reference proteome</keyword>
<evidence type="ECO:0000313" key="2">
    <source>
        <dbReference type="Proteomes" id="UP001218218"/>
    </source>
</evidence>
<organism evidence="1 2">
    <name type="scientific">Mycena albidolilacea</name>
    <dbReference type="NCBI Taxonomy" id="1033008"/>
    <lineage>
        <taxon>Eukaryota</taxon>
        <taxon>Fungi</taxon>
        <taxon>Dikarya</taxon>
        <taxon>Basidiomycota</taxon>
        <taxon>Agaricomycotina</taxon>
        <taxon>Agaricomycetes</taxon>
        <taxon>Agaricomycetidae</taxon>
        <taxon>Agaricales</taxon>
        <taxon>Marasmiineae</taxon>
        <taxon>Mycenaceae</taxon>
        <taxon>Mycena</taxon>
    </lineage>
</organism>
<dbReference type="GO" id="GO:0004519">
    <property type="term" value="F:endonuclease activity"/>
    <property type="evidence" value="ECO:0007669"/>
    <property type="project" value="InterPro"/>
</dbReference>
<dbReference type="PANTHER" id="PTHR15002">
    <property type="entry name" value="RIBOSOMAL BIOGENESIS PROTEIN LAS1L"/>
    <property type="match status" value="1"/>
</dbReference>
<gene>
    <name evidence="1" type="ORF">DFH08DRAFT_850692</name>
</gene>
<dbReference type="GO" id="GO:0030687">
    <property type="term" value="C:preribosome, large subunit precursor"/>
    <property type="evidence" value="ECO:0007669"/>
    <property type="project" value="TreeGrafter"/>
</dbReference>